<sequence length="280" mass="30715">MTTDFQQGRRSLGVRLRELRTGAGLTVRAMAAACDWAPSKISKLENGKQTATHADLEAWAQAVGQPNVAAELKGRLAGLESTYRSWRRQLAGGHRAVQDALGAQHGRTRVFRGFTGSVVPGVFQTAEYARSVLSRYAQLHGATRDIEAGVASRIRRQEGLYDPSKRYHVLLHESALHTRICPPAVLADQLDRLMSINGLSTVELGVIPLGAEVRVAAGDDFWIHDDRLVIAESWHAEMWLDSPEDVTLYRTVWDALAAGAVEGRGAHRLISRARGALEPR</sequence>
<dbReference type="CDD" id="cd00093">
    <property type="entry name" value="HTH_XRE"/>
    <property type="match status" value="1"/>
</dbReference>
<dbReference type="InterPro" id="IPR043917">
    <property type="entry name" value="DUF5753"/>
</dbReference>
<dbReference type="OrthoDB" id="4966777at2"/>
<dbReference type="InterPro" id="IPR001387">
    <property type="entry name" value="Cro/C1-type_HTH"/>
</dbReference>
<evidence type="ECO:0000259" key="1">
    <source>
        <dbReference type="PROSITE" id="PS50943"/>
    </source>
</evidence>
<dbReference type="Pfam" id="PF13560">
    <property type="entry name" value="HTH_31"/>
    <property type="match status" value="1"/>
</dbReference>
<dbReference type="InterPro" id="IPR010982">
    <property type="entry name" value="Lambda_DNA-bd_dom_sf"/>
</dbReference>
<keyword evidence="3" id="KW-1185">Reference proteome</keyword>
<name>A0A5R9EAD2_9ACTN</name>
<dbReference type="Gene3D" id="1.10.260.40">
    <property type="entry name" value="lambda repressor-like DNA-binding domains"/>
    <property type="match status" value="1"/>
</dbReference>
<dbReference type="EMBL" id="VAWE01000001">
    <property type="protein sequence ID" value="TLQ45742.1"/>
    <property type="molecule type" value="Genomic_DNA"/>
</dbReference>
<dbReference type="Proteomes" id="UP000305921">
    <property type="component" value="Unassembled WGS sequence"/>
</dbReference>
<gene>
    <name evidence="2" type="ORF">FEF34_24570</name>
</gene>
<organism evidence="2 3">
    <name type="scientific">Streptomyces marianii</name>
    <dbReference type="NCBI Taxonomy" id="1817406"/>
    <lineage>
        <taxon>Bacteria</taxon>
        <taxon>Bacillati</taxon>
        <taxon>Actinomycetota</taxon>
        <taxon>Actinomycetes</taxon>
        <taxon>Kitasatosporales</taxon>
        <taxon>Streptomycetaceae</taxon>
        <taxon>Streptomyces</taxon>
    </lineage>
</organism>
<dbReference type="Pfam" id="PF19054">
    <property type="entry name" value="DUF5753"/>
    <property type="match status" value="1"/>
</dbReference>
<reference evidence="2 3" key="1">
    <citation type="submission" date="2019-05" db="EMBL/GenBank/DDBJ databases">
        <title>Streptomyces marianii sp. nov., a novel marine actinomycete from southern coast of India.</title>
        <authorList>
            <person name="Iniyan A.M."/>
            <person name="Wink J."/>
            <person name="Ramprasad E."/>
            <person name="Ramana C.V."/>
            <person name="Bunk B."/>
            <person name="Sproer C."/>
            <person name="Joseph F.-J.R.S."/>
            <person name="Vincent S.G.P."/>
        </authorList>
    </citation>
    <scope>NUCLEOTIDE SEQUENCE [LARGE SCALE GENOMIC DNA]</scope>
    <source>
        <strain evidence="2 3">ICN19</strain>
    </source>
</reference>
<proteinExistence type="predicted"/>
<feature type="domain" description="HTH cro/C1-type" evidence="1">
    <location>
        <begin position="16"/>
        <end position="72"/>
    </location>
</feature>
<protein>
    <submittedName>
        <fullName evidence="2">Helix-turn-helix domain-containing protein</fullName>
    </submittedName>
</protein>
<dbReference type="AlphaFoldDB" id="A0A5R9EAD2"/>
<evidence type="ECO:0000313" key="2">
    <source>
        <dbReference type="EMBL" id="TLQ45742.1"/>
    </source>
</evidence>
<comment type="caution">
    <text evidence="2">The sequence shown here is derived from an EMBL/GenBank/DDBJ whole genome shotgun (WGS) entry which is preliminary data.</text>
</comment>
<dbReference type="GO" id="GO:0003677">
    <property type="term" value="F:DNA binding"/>
    <property type="evidence" value="ECO:0007669"/>
    <property type="project" value="InterPro"/>
</dbReference>
<dbReference type="SUPFAM" id="SSF47413">
    <property type="entry name" value="lambda repressor-like DNA-binding domains"/>
    <property type="match status" value="1"/>
</dbReference>
<evidence type="ECO:0000313" key="3">
    <source>
        <dbReference type="Proteomes" id="UP000305921"/>
    </source>
</evidence>
<dbReference type="PROSITE" id="PS50943">
    <property type="entry name" value="HTH_CROC1"/>
    <property type="match status" value="1"/>
</dbReference>
<dbReference type="SMART" id="SM00530">
    <property type="entry name" value="HTH_XRE"/>
    <property type="match status" value="1"/>
</dbReference>
<dbReference type="RefSeq" id="WP_138055071.1">
    <property type="nucleotide sequence ID" value="NZ_VAWE01000001.1"/>
</dbReference>
<accession>A0A5R9EAD2</accession>